<reference evidence="1 2" key="1">
    <citation type="submission" date="2013-01" db="EMBL/GenBank/DDBJ databases">
        <authorList>
            <person name="Fiebig A."/>
            <person name="Goeker M."/>
            <person name="Klenk H.-P.P."/>
        </authorList>
    </citation>
    <scope>NUCLEOTIDE SEQUENCE [LARGE SCALE GENOMIC DNA]</scope>
    <source>
        <strain evidence="1 2">DSM 17069</strain>
    </source>
</reference>
<dbReference type="STRING" id="215743.ROSMUCSMR3_03507"/>
<dbReference type="Proteomes" id="UP000030021">
    <property type="component" value="Unassembled WGS sequence"/>
</dbReference>
<protein>
    <recommendedName>
        <fullName evidence="3">DUF3486 family protein</fullName>
    </recommendedName>
</protein>
<comment type="caution">
    <text evidence="1">The sequence shown here is derived from an EMBL/GenBank/DDBJ whole genome shotgun (WGS) entry which is preliminary data.</text>
</comment>
<evidence type="ECO:0008006" key="3">
    <source>
        <dbReference type="Google" id="ProtNLM"/>
    </source>
</evidence>
<accession>A0A0A0HG55</accession>
<dbReference type="Pfam" id="PF11985">
    <property type="entry name" value="Phage_Mu_Gp27"/>
    <property type="match status" value="1"/>
</dbReference>
<dbReference type="PATRIC" id="fig|1288298.3.peg.3052"/>
<dbReference type="eggNOG" id="ENOG5032C78">
    <property type="taxonomic scope" value="Bacteria"/>
</dbReference>
<proteinExistence type="predicted"/>
<organism evidence="1 2">
    <name type="scientific">Roseovarius mucosus DSM 17069</name>
    <dbReference type="NCBI Taxonomy" id="1288298"/>
    <lineage>
        <taxon>Bacteria</taxon>
        <taxon>Pseudomonadati</taxon>
        <taxon>Pseudomonadota</taxon>
        <taxon>Alphaproteobacteria</taxon>
        <taxon>Rhodobacterales</taxon>
        <taxon>Roseobacteraceae</taxon>
        <taxon>Roseovarius</taxon>
    </lineage>
</organism>
<gene>
    <name evidence="1" type="ORF">rosmuc_03040</name>
</gene>
<evidence type="ECO:0000313" key="1">
    <source>
        <dbReference type="EMBL" id="KGM86747.1"/>
    </source>
</evidence>
<dbReference type="RefSeq" id="WP_037268675.1">
    <property type="nucleotide sequence ID" value="NZ_KN293975.1"/>
</dbReference>
<evidence type="ECO:0000313" key="2">
    <source>
        <dbReference type="Proteomes" id="UP000030021"/>
    </source>
</evidence>
<dbReference type="AlphaFoldDB" id="A0A0A0HG55"/>
<dbReference type="OrthoDB" id="371328at2"/>
<name>A0A0A0HG55_9RHOB</name>
<dbReference type="HOGENOM" id="CLU_1407242_0_0_5"/>
<sequence>MPPPRKVELLPPELRQWLHDWWKAKGFHGYEELAEELNFRLAEDGLELRIGKSALHAYGQEYEQFVKLQEEAGAWASQWLADNDLSEEADRHRVLFQMMTSVAFKVLKSQMTKEGEDIDPRELHFLGKMMKDIMSSAGIREQLMVKERARIAAEERANAVEALEAQSEELGLSSRVIDKLKREFLGVRNG</sequence>
<dbReference type="InterPro" id="IPR021874">
    <property type="entry name" value="Phage_Mu_Gp27"/>
</dbReference>
<dbReference type="EMBL" id="AONH01000016">
    <property type="protein sequence ID" value="KGM86747.1"/>
    <property type="molecule type" value="Genomic_DNA"/>
</dbReference>